<keyword evidence="5" id="KW-0249">Electron transport</keyword>
<dbReference type="GO" id="GO:0046872">
    <property type="term" value="F:metal ion binding"/>
    <property type="evidence" value="ECO:0007669"/>
    <property type="project" value="UniProtKB-KW"/>
</dbReference>
<evidence type="ECO:0000313" key="10">
    <source>
        <dbReference type="Proteomes" id="UP000013307"/>
    </source>
</evidence>
<dbReference type="InterPro" id="IPR017900">
    <property type="entry name" value="4Fe4S_Fe_S_CS"/>
</dbReference>
<proteinExistence type="predicted"/>
<feature type="domain" description="4Fe-4S ferredoxin-type" evidence="8">
    <location>
        <begin position="29"/>
        <end position="57"/>
    </location>
</feature>
<dbReference type="GO" id="GO:0051539">
    <property type="term" value="F:4 iron, 4 sulfur cluster binding"/>
    <property type="evidence" value="ECO:0007669"/>
    <property type="project" value="UniProtKB-KW"/>
</dbReference>
<dbReference type="InterPro" id="IPR050572">
    <property type="entry name" value="Fe-S_Ferredoxin"/>
</dbReference>
<reference evidence="9 10" key="1">
    <citation type="journal article" date="2013" name="Genome Announc.">
        <title>Complete Genome Sequence of the Thermophilic and Facultatively Chemolithoautotrophic Sulfate Reducer Archaeoglobus sulfaticallidus Strain PM70-1T.</title>
        <authorList>
            <person name="Stokke R."/>
            <person name="Hocking W.P."/>
            <person name="Steinsbu B.O."/>
            <person name="Steen I.H."/>
        </authorList>
    </citation>
    <scope>NUCLEOTIDE SEQUENCE [LARGE SCALE GENOMIC DNA]</scope>
    <source>
        <strain evidence="9">PM70-1</strain>
    </source>
</reference>
<dbReference type="PANTHER" id="PTHR43687:SF6">
    <property type="entry name" value="L-ASPARTATE SEMIALDEHYDE SULFURTRANSFERASE IRON-SULFUR SUBUNIT"/>
    <property type="match status" value="1"/>
</dbReference>
<evidence type="ECO:0000256" key="6">
    <source>
        <dbReference type="ARBA" id="ARBA00023004"/>
    </source>
</evidence>
<keyword evidence="7" id="KW-0411">Iron-sulfur</keyword>
<dbReference type="Gene3D" id="3.30.70.20">
    <property type="match status" value="2"/>
</dbReference>
<dbReference type="OrthoDB" id="15347at2157"/>
<sequence length="57" mass="6416">MLVIDRYKCAYCGACISVCKFNANELVETFVRVDEEKCTLCKMCVRVCPMGAISVEE</sequence>
<dbReference type="HOGENOM" id="CLU_139698_5_6_2"/>
<keyword evidence="2" id="KW-0004">4Fe-4S</keyword>
<dbReference type="STRING" id="387631.Asulf_01625"/>
<keyword evidence="10" id="KW-1185">Reference proteome</keyword>
<dbReference type="RefSeq" id="WP_015591198.1">
    <property type="nucleotide sequence ID" value="NC_021169.1"/>
</dbReference>
<keyword evidence="3" id="KW-0479">Metal-binding</keyword>
<dbReference type="KEGG" id="ast:Asulf_01625"/>
<dbReference type="PROSITE" id="PS00198">
    <property type="entry name" value="4FE4S_FER_1"/>
    <property type="match status" value="1"/>
</dbReference>
<dbReference type="SUPFAM" id="SSF54862">
    <property type="entry name" value="4Fe-4S ferredoxins"/>
    <property type="match status" value="1"/>
</dbReference>
<protein>
    <recommendedName>
        <fullName evidence="8">4Fe-4S ferredoxin-type domain-containing protein</fullName>
    </recommendedName>
</protein>
<dbReference type="AlphaFoldDB" id="N0BMV7"/>
<gene>
    <name evidence="9" type="ORF">Asulf_01625</name>
</gene>
<evidence type="ECO:0000256" key="3">
    <source>
        <dbReference type="ARBA" id="ARBA00022723"/>
    </source>
</evidence>
<name>N0BMV7_9EURY</name>
<dbReference type="GO" id="GO:0016491">
    <property type="term" value="F:oxidoreductase activity"/>
    <property type="evidence" value="ECO:0007669"/>
    <property type="project" value="UniProtKB-ARBA"/>
</dbReference>
<dbReference type="Pfam" id="PF14697">
    <property type="entry name" value="Fer4_21"/>
    <property type="match status" value="1"/>
</dbReference>
<evidence type="ECO:0000256" key="2">
    <source>
        <dbReference type="ARBA" id="ARBA00022485"/>
    </source>
</evidence>
<dbReference type="Proteomes" id="UP000013307">
    <property type="component" value="Chromosome"/>
</dbReference>
<dbReference type="eggNOG" id="arCOG00958">
    <property type="taxonomic scope" value="Archaea"/>
</dbReference>
<evidence type="ECO:0000256" key="4">
    <source>
        <dbReference type="ARBA" id="ARBA00022737"/>
    </source>
</evidence>
<evidence type="ECO:0000256" key="7">
    <source>
        <dbReference type="ARBA" id="ARBA00023014"/>
    </source>
</evidence>
<feature type="domain" description="4Fe-4S ferredoxin-type" evidence="8">
    <location>
        <begin position="1"/>
        <end position="28"/>
    </location>
</feature>
<evidence type="ECO:0000256" key="1">
    <source>
        <dbReference type="ARBA" id="ARBA00022448"/>
    </source>
</evidence>
<evidence type="ECO:0000313" key="9">
    <source>
        <dbReference type="EMBL" id="AGK61600.1"/>
    </source>
</evidence>
<accession>N0BMV7</accession>
<dbReference type="EMBL" id="CP005290">
    <property type="protein sequence ID" value="AGK61600.1"/>
    <property type="molecule type" value="Genomic_DNA"/>
</dbReference>
<keyword evidence="4" id="KW-0677">Repeat</keyword>
<dbReference type="PROSITE" id="PS51379">
    <property type="entry name" value="4FE4S_FER_2"/>
    <property type="match status" value="2"/>
</dbReference>
<keyword evidence="1" id="KW-0813">Transport</keyword>
<organism evidence="9 10">
    <name type="scientific">Archaeoglobus sulfaticallidus PM70-1</name>
    <dbReference type="NCBI Taxonomy" id="387631"/>
    <lineage>
        <taxon>Archaea</taxon>
        <taxon>Methanobacteriati</taxon>
        <taxon>Methanobacteriota</taxon>
        <taxon>Archaeoglobi</taxon>
        <taxon>Archaeoglobales</taxon>
        <taxon>Archaeoglobaceae</taxon>
        <taxon>Archaeoglobus</taxon>
    </lineage>
</organism>
<evidence type="ECO:0000259" key="8">
    <source>
        <dbReference type="PROSITE" id="PS51379"/>
    </source>
</evidence>
<keyword evidence="6" id="KW-0408">Iron</keyword>
<evidence type="ECO:0000256" key="5">
    <source>
        <dbReference type="ARBA" id="ARBA00022982"/>
    </source>
</evidence>
<dbReference type="PANTHER" id="PTHR43687">
    <property type="entry name" value="ADENYLYLSULFATE REDUCTASE, BETA SUBUNIT"/>
    <property type="match status" value="1"/>
</dbReference>
<dbReference type="InterPro" id="IPR017896">
    <property type="entry name" value="4Fe4S_Fe-S-bd"/>
</dbReference>
<dbReference type="GeneID" id="15393260"/>